<proteinExistence type="predicted"/>
<sequence length="64" mass="6905">MSARIEASQADTALYIENMCAELRNMAATADLNMLAYLLDIAREEAAAQTISIRPMPKASQSAS</sequence>
<dbReference type="EMBL" id="JAOQNS010000004">
    <property type="protein sequence ID" value="MCW2307277.1"/>
    <property type="molecule type" value="Genomic_DNA"/>
</dbReference>
<gene>
    <name evidence="1" type="ORF">M2319_001608</name>
</gene>
<organism evidence="1 2">
    <name type="scientific">Rhodobium gokarnense</name>
    <dbReference type="NCBI Taxonomy" id="364296"/>
    <lineage>
        <taxon>Bacteria</taxon>
        <taxon>Pseudomonadati</taxon>
        <taxon>Pseudomonadota</taxon>
        <taxon>Alphaproteobacteria</taxon>
        <taxon>Hyphomicrobiales</taxon>
        <taxon>Rhodobiaceae</taxon>
        <taxon>Rhodobium</taxon>
    </lineage>
</organism>
<evidence type="ECO:0000313" key="2">
    <source>
        <dbReference type="Proteomes" id="UP001209755"/>
    </source>
</evidence>
<dbReference type="RefSeq" id="WP_264600936.1">
    <property type="nucleotide sequence ID" value="NZ_JAOQNS010000004.1"/>
</dbReference>
<name>A0ABT3HA44_9HYPH</name>
<reference evidence="2" key="1">
    <citation type="submission" date="2023-07" db="EMBL/GenBank/DDBJ databases">
        <title>Genome sequencing of Purple Non-Sulfur Bacteria from various extreme environments.</title>
        <authorList>
            <person name="Mayer M."/>
        </authorList>
    </citation>
    <scope>NUCLEOTIDE SEQUENCE [LARGE SCALE GENOMIC DNA]</scope>
    <source>
        <strain evidence="2">DSM 17935</strain>
    </source>
</reference>
<keyword evidence="2" id="KW-1185">Reference proteome</keyword>
<evidence type="ECO:0000313" key="1">
    <source>
        <dbReference type="EMBL" id="MCW2307277.1"/>
    </source>
</evidence>
<accession>A0ABT3HA44</accession>
<dbReference type="Proteomes" id="UP001209755">
    <property type="component" value="Unassembled WGS sequence"/>
</dbReference>
<protein>
    <submittedName>
        <fullName evidence="1">Uncharacterized protein</fullName>
    </submittedName>
</protein>
<comment type="caution">
    <text evidence="1">The sequence shown here is derived from an EMBL/GenBank/DDBJ whole genome shotgun (WGS) entry which is preliminary data.</text>
</comment>